<dbReference type="EMBL" id="LWDX02004411">
    <property type="protein sequence ID" value="OEL37727.1"/>
    <property type="molecule type" value="Genomic_DNA"/>
</dbReference>
<keyword evidence="3" id="KW-1185">Reference proteome</keyword>
<dbReference type="Pfam" id="PF07893">
    <property type="entry name" value="DUF1668"/>
    <property type="match status" value="2"/>
</dbReference>
<reference evidence="2 3" key="1">
    <citation type="submission" date="2016-09" db="EMBL/GenBank/DDBJ databases">
        <title>The draft genome of Dichanthelium oligosanthes: A C3 panicoid grass species.</title>
        <authorList>
            <person name="Studer A.J."/>
            <person name="Schnable J.C."/>
            <person name="Brutnell T.P."/>
        </authorList>
    </citation>
    <scope>NUCLEOTIDE SEQUENCE [LARGE SCALE GENOMIC DNA]</scope>
    <source>
        <strain evidence="3">cv. Kellogg 1175</strain>
        <tissue evidence="2">Leaf</tissue>
    </source>
</reference>
<proteinExistence type="predicted"/>
<comment type="caution">
    <text evidence="2">The sequence shown here is derived from an EMBL/GenBank/DDBJ whole genome shotgun (WGS) entry which is preliminary data.</text>
</comment>
<feature type="region of interest" description="Disordered" evidence="1">
    <location>
        <begin position="116"/>
        <end position="151"/>
    </location>
</feature>
<evidence type="ECO:0000256" key="1">
    <source>
        <dbReference type="SAM" id="MobiDB-lite"/>
    </source>
</evidence>
<feature type="compositionally biased region" description="Basic and acidic residues" evidence="1">
    <location>
        <begin position="45"/>
        <end position="55"/>
    </location>
</feature>
<dbReference type="Proteomes" id="UP000095767">
    <property type="component" value="Unassembled WGS sequence"/>
</dbReference>
<gene>
    <name evidence="2" type="ORF">BAE44_0001252</name>
</gene>
<evidence type="ECO:0000313" key="3">
    <source>
        <dbReference type="Proteomes" id="UP000095767"/>
    </source>
</evidence>
<organism evidence="2 3">
    <name type="scientific">Dichanthelium oligosanthes</name>
    <dbReference type="NCBI Taxonomy" id="888268"/>
    <lineage>
        <taxon>Eukaryota</taxon>
        <taxon>Viridiplantae</taxon>
        <taxon>Streptophyta</taxon>
        <taxon>Embryophyta</taxon>
        <taxon>Tracheophyta</taxon>
        <taxon>Spermatophyta</taxon>
        <taxon>Magnoliopsida</taxon>
        <taxon>Liliopsida</taxon>
        <taxon>Poales</taxon>
        <taxon>Poaceae</taxon>
        <taxon>PACMAD clade</taxon>
        <taxon>Panicoideae</taxon>
        <taxon>Panicodae</taxon>
        <taxon>Paniceae</taxon>
        <taxon>Dichantheliinae</taxon>
        <taxon>Dichanthelium</taxon>
    </lineage>
</organism>
<dbReference type="InterPro" id="IPR012871">
    <property type="entry name" value="DUF1668_ORYSA"/>
</dbReference>
<dbReference type="PANTHER" id="PTHR33085:SF62">
    <property type="entry name" value="OS03G0632600 PROTEIN"/>
    <property type="match status" value="1"/>
</dbReference>
<protein>
    <submittedName>
        <fullName evidence="2">Uncharacterized protein</fullName>
    </submittedName>
</protein>
<accession>A0A1E5WK12</accession>
<sequence length="299" mass="33070">MPKRPRHRGHGRRPPERHLYLVFDDWLWGYSIRKLDLSSDDDADEPGKGTIDGHTKHALPQPVFRLEAPRRSPMSFTAAFGTMIMATHHKSTEREIHPLVPDLVVPIFDVRERGVVFGPRPNEDRSTPSASPGDDRLFVLSSPGRSASSQLPDPVFYPEHVKSYAVHPDGQTIYVSAANYPSIATFTFDMEEGWKLHGEWMLPVGGRAHFDPELNAWVGLSRYPGLGRLCACDVVPANTSAGGNGRSAAWKLGKEMLFCEAPEKNHVGATLLHMGAGSRFCLVQCVYIESSSVGKRSST</sequence>
<evidence type="ECO:0000313" key="2">
    <source>
        <dbReference type="EMBL" id="OEL37727.1"/>
    </source>
</evidence>
<dbReference type="PANTHER" id="PTHR33085">
    <property type="entry name" value="OS12G0113100 PROTEIN-RELATED"/>
    <property type="match status" value="1"/>
</dbReference>
<name>A0A1E5WK12_9POAL</name>
<dbReference type="SUPFAM" id="SSF63829">
    <property type="entry name" value="Calcium-dependent phosphotriesterase"/>
    <property type="match status" value="1"/>
</dbReference>
<dbReference type="AlphaFoldDB" id="A0A1E5WK12"/>
<dbReference type="OrthoDB" id="635005at2759"/>
<feature type="region of interest" description="Disordered" evidence="1">
    <location>
        <begin position="38"/>
        <end position="59"/>
    </location>
</feature>